<accession>A0AA47P4F1</accession>
<sequence length="247" mass="26029">MPHCFRCYRNLPPPSALPLLEALVRTAAYSSRSANIQSLTHNVTEKTPGVPGSKGSGTGQPYCPPPPYHANGYVNYATFSRPVTVYNAPHNPLLYPANGNHAAVGGPRGGQPNQSLQRSMFPQMVQLNNALFATQLPIQRQYVSVPRGHQYSLWQSVATDTTHTGLPRAGTYSNNIVIANHNLSQSTSNLVVVPGFQATTSYNFTSATAAAADATAAATAAGVMTSEGHPQGVAGFHLSNGTANGTN</sequence>
<organism evidence="1 2">
    <name type="scientific">Merluccius polli</name>
    <name type="common">Benguela hake</name>
    <name type="synonym">Merluccius cadenati</name>
    <dbReference type="NCBI Taxonomy" id="89951"/>
    <lineage>
        <taxon>Eukaryota</taxon>
        <taxon>Metazoa</taxon>
        <taxon>Chordata</taxon>
        <taxon>Craniata</taxon>
        <taxon>Vertebrata</taxon>
        <taxon>Euteleostomi</taxon>
        <taxon>Actinopterygii</taxon>
        <taxon>Neopterygii</taxon>
        <taxon>Teleostei</taxon>
        <taxon>Neoteleostei</taxon>
        <taxon>Acanthomorphata</taxon>
        <taxon>Zeiogadaria</taxon>
        <taxon>Gadariae</taxon>
        <taxon>Gadiformes</taxon>
        <taxon>Gadoidei</taxon>
        <taxon>Merlucciidae</taxon>
        <taxon>Merluccius</taxon>
    </lineage>
</organism>
<comment type="caution">
    <text evidence="1">The sequence shown here is derived from an EMBL/GenBank/DDBJ whole genome shotgun (WGS) entry which is preliminary data.</text>
</comment>
<gene>
    <name evidence="1" type="ORF">N1851_008480</name>
</gene>
<dbReference type="AlphaFoldDB" id="A0AA47P4F1"/>
<reference evidence="1" key="1">
    <citation type="journal article" date="2023" name="Front. Mar. Sci.">
        <title>A new Merluccius polli reference genome to investigate the effects of global change in West African waters.</title>
        <authorList>
            <person name="Mateo J.L."/>
            <person name="Blanco-Fernandez C."/>
            <person name="Garcia-Vazquez E."/>
            <person name="Machado-Schiaffino G."/>
        </authorList>
    </citation>
    <scope>NUCLEOTIDE SEQUENCE</scope>
    <source>
        <strain evidence="1">C29</strain>
        <tissue evidence="1">Fin</tissue>
    </source>
</reference>
<name>A0AA47P4F1_MERPO</name>
<dbReference type="EMBL" id="JAOPHQ010001489">
    <property type="protein sequence ID" value="KAK0150426.1"/>
    <property type="molecule type" value="Genomic_DNA"/>
</dbReference>
<dbReference type="Proteomes" id="UP001174136">
    <property type="component" value="Unassembled WGS sequence"/>
</dbReference>
<evidence type="ECO:0000313" key="2">
    <source>
        <dbReference type="Proteomes" id="UP001174136"/>
    </source>
</evidence>
<keyword evidence="2" id="KW-1185">Reference proteome</keyword>
<evidence type="ECO:0000313" key="1">
    <source>
        <dbReference type="EMBL" id="KAK0150426.1"/>
    </source>
</evidence>
<protein>
    <submittedName>
        <fullName evidence="1">Uncharacterized protein</fullName>
    </submittedName>
</protein>
<proteinExistence type="predicted"/>